<dbReference type="FunFam" id="1.20.1270.280:FF:000006">
    <property type="entry name" value="Dynein cytoplasmic 2 heavy chain 1"/>
    <property type="match status" value="1"/>
</dbReference>
<sequence length="2734" mass="308525">MQSLITHNEYQGNAQKLVHTPLTDKCYLTLTQVKLVHTPLTDKCYLTLTKVSRLKLVHTPLTDKCYLLLLKVSRQKLVHTPLTDKCYLLLLKVSRQKLVHTPLTDKCYLTLLKVSRQKLVHTLLTDKCYLILTQGGRQTCPHSTDRQVLSYSLLKVRQKLVHTPLTDKCYFTLTQGPHSTDRQVSLLKVSRQKIYDTPLSDKCYLTLLKVSRLKLVHTPLTDKCYLTLTQGECYDRQVLLLLKVSRLKQVVHTSLTDKCYLTLTQGMHMGLGGNPYGPAGTGKTESVKAIGGLFGRQVLVFNCDEGIDVKSMGRIFIGLVKCGAWGCFDEFNRLEEAVLSAVSMQIQVIQDAIKNRAPTAELLGRHVNIDHNSGIFITMNPAGKGYGGRQKLPDNLKQLFRPVAMSKPDNEQIAEVILFSEGFKHAKELGRKLVAIFNLSKELLTPQQHYDWEKIDAKLEAKLVVQALRINTLSKLTFSDCARFNALVKDVFPGIEFKDIEFDKLAEAIREVCKEQNLKANEIQVKKALELYEQLRQRTGVVVVGPSGSGKSTLWRILRQGLHKIGKEVKKYTMNPKAMHRTQLLGSIDMDTREWTDGVLTYSARKQKVKEPQEIQSWIICDGDIDPEWIESLNSVLNDNRLLTMPSGERIQFGPNVNFLDEDTDVKALVSSWLSSQPDSDQQILSGWIEDYFYKAVEWVLKRSDFVVDTSLVGCVLNGLSHLHNVRNKAHFAVCLIHGLGGNLNEGSREEFAKEVFSLTQEQPPESRRPLDTYYDENMGRLMTYAMESATDLSADNFTASSSASLPVIRTADVQKNLDYFAPWLQADNKQPFILVGPEGCGKEMLLKHCFEQLRSTQIAIVHCSAQTNPTHVLQKLGQTCMVLNTNTGRVYRPKDCERLVLYLKDINLPKPDKWGTCQLIAFLQQVVTYNGFYDSNLEWVGLEGVQVASMNADIKEDQLQTIYTSYLTPILHKQLKKHPVGGSKIHALAGSMVQLYDQLKSRFTVDDYSHYLFTPRDLTNWCLSLLRYDLNAGAKEGSSDHLLEIWAYEARRLFRDKIVGSDGLNKFDSILMSVIRSDWSTNIFDNLENDFFVTWGARTESGAPSVAAGAPLPPMGKSLGKLTGEDLVSVVERGLKLYSRENRDLDILIFKEVFDHMARVDRVLTKPGGSLLMAGQSGAGRRTAVLLVSHMHMMQLYSPKVFRGYSMKHFKNDLKHVMQLAGIEGEQVVLLLEDHQFIEPQFLEMINSLLSSGIKCNLHIALIMDCTNAKFTVNCESNPALYKECAVQWMEGWSRDSMIKLGLGATPRRYVAFLNTYQQVYNNKKSGIERRQHHLQAGVSKLNEAKQLVDELKRKAAEQSQQLAVKQSEADNALKEITVSMQNAGDQKNEMTVLKQQAAEEDKVLQKRKKVIDVELKEVEPLVQEAKAAVGNIRPDALTEIRSLRAPPDVIRDILEGVLRLMGIFDTSWVSMKSFLGKRGVKDEIQTFDARNISPETRKSVEENAKRASVAAEPLAIWVKANVKFSYVLEKIGPLEAEQNELKRNLAKAQGRMDKLKTALDEVDAKVASLRNRFETFTKEAAELKIKLDRENETIIAAETLVTKLDGEYQRWNQQVGELAAEIQELPKRALLGAGFITYLAQAPEDVRRNCLKSWMEALTVEGFDMRRFLSTESEQLIWKSEGLPSDDLSMENALVILQINSIEAGSALRPFLIDPSSRATEWLKTHLKENRLEVINQQDANFSTALELAVRFGKTLIIQEVDGVEPVLYPLLRGDLHAQGPRFVVQIGEKTIDYNEEFRLFLTTRNPQPEIPPDAASVITEVNFTTTRAGLTGQLLANTIQHEKPELEVRKTDLLRTEEDLKIQLAKMEESLLEELASAKGNILENKELLDSLNKTKASSITIADSLSESVRLQASLDQERNTYLPLAESGSKLYFVISDLAKINNMYRFSLAAFLRLFNRALTAKQDGAGTDHRIKALSQRLKMLVYEYVCRSLFKADRLMFAMHMVHGTRPELFQENEWEHFTGMLVADVKSDGQRGAPSWVDQERGQAVANFRSNFSQLYSIFNFDDSSMWSNFSRSSECENEFPSAIEKKTSLFQQLLVVQAFRPDRLQTAMGHFACKALGMQELSPPSVNLKKLFESETIPSEPILIVISPGADPSQELQDLATSTIGSDKYHQVAMGQGQADIAMQLLRECSQNGEWLCLKNLHLVTAWLPQLEKEINTLKQHEDFRLWMTAEVHPKFPTILLQSSLKVTYEAPPGLKRNLMRTYESWSPEYVSKTGNVVRSQALFALAWFHAVVQERRMYIPQGWTKFYEFSLSDLRAGADIIDRLCKSGSEVQWQFVHGLYEFAIYGGRVDNPFDLRVMVSYLKQFFDGSVLSSQSRNKRLGALKLPSSTNYRDYIDAIEELPEFDKPSYFGLPENIERSAQRIVSSQVISQLKVLQRADVKASKFDKEVWANELGPVLNLWKKLNSGANVIQARVSPPSDKTGQELPVVSFIKLEYYNAIKLVQSIHQSLASLSKIIRGTMLLTSEAQKLAAALLHQETPLTWLSNWDGPEDPIQYLRGLVSRAIAIQTWVDKATHNTILRDTLDLSELFHPDTFINALRQQTARELGVSMDSLKFGASWKGSIQGAKIQVRIGGLLMEGCSFDGSRLSENQRDSPSVSGIPPCVIGWIPKDSPDAYSLDDTISIPIYTSNERDRIVAKMEVPCGGNKNVWLQCGAALFLKTQ</sequence>
<dbReference type="Gene3D" id="1.10.8.710">
    <property type="match status" value="2"/>
</dbReference>
<evidence type="ECO:0000259" key="17">
    <source>
        <dbReference type="Pfam" id="PF18198"/>
    </source>
</evidence>
<dbReference type="Gene3D" id="1.20.920.30">
    <property type="match status" value="1"/>
</dbReference>
<dbReference type="FunFam" id="1.20.920.30:FF:000006">
    <property type="entry name" value="Cytoplasmic dynein 2 heavy chain 1"/>
    <property type="match status" value="1"/>
</dbReference>
<dbReference type="FunFam" id="3.10.490.20:FF:000007">
    <property type="entry name" value="Dynein cytoplasmic 2 heavy chain 1"/>
    <property type="match status" value="1"/>
</dbReference>
<comment type="subcellular location">
    <subcellularLocation>
        <location evidence="1">Cytoplasm</location>
        <location evidence="1">Cytoskeleton</location>
    </subcellularLocation>
</comment>
<dbReference type="FunFam" id="3.40.50.300:FF:000710">
    <property type="entry name" value="Cytoplasmic dynein 2 heavy chain 1"/>
    <property type="match status" value="1"/>
</dbReference>
<dbReference type="Pfam" id="PF22597">
    <property type="entry name" value="DYN_lid"/>
    <property type="match status" value="1"/>
</dbReference>
<keyword evidence="3" id="KW-0963">Cytoplasm</keyword>
<dbReference type="Pfam" id="PF12774">
    <property type="entry name" value="AAA_6"/>
    <property type="match status" value="1"/>
</dbReference>
<dbReference type="Gene3D" id="6.10.140.1060">
    <property type="match status" value="1"/>
</dbReference>
<evidence type="ECO:0000259" key="15">
    <source>
        <dbReference type="Pfam" id="PF12780"/>
    </source>
</evidence>
<evidence type="ECO:0000256" key="9">
    <source>
        <dbReference type="ARBA" id="ARBA00023175"/>
    </source>
</evidence>
<accession>A0A8S3Q310</accession>
<protein>
    <submittedName>
        <fullName evidence="21">DYNC2H</fullName>
    </submittedName>
</protein>
<dbReference type="Proteomes" id="UP000683360">
    <property type="component" value="Unassembled WGS sequence"/>
</dbReference>
<gene>
    <name evidence="21" type="ORF">MEDL_6033</name>
</gene>
<dbReference type="Pfam" id="PF12781">
    <property type="entry name" value="AAA_9"/>
    <property type="match status" value="1"/>
</dbReference>
<dbReference type="FunFam" id="1.10.8.720:FF:000006">
    <property type="entry name" value="cytoplasmic dynein 2 heavy chain 1"/>
    <property type="match status" value="1"/>
</dbReference>
<dbReference type="FunFam" id="1.20.920.20:FF:000002">
    <property type="entry name" value="Cytoplasmic dynein 1 heavy chain"/>
    <property type="match status" value="1"/>
</dbReference>
<feature type="coiled-coil region" evidence="11">
    <location>
        <begin position="1336"/>
        <end position="1377"/>
    </location>
</feature>
<keyword evidence="7" id="KW-0243">Dynein</keyword>
<evidence type="ECO:0000256" key="5">
    <source>
        <dbReference type="ARBA" id="ARBA00022741"/>
    </source>
</evidence>
<dbReference type="PANTHER" id="PTHR45703">
    <property type="entry name" value="DYNEIN HEAVY CHAIN"/>
    <property type="match status" value="1"/>
</dbReference>
<dbReference type="Pfam" id="PF12775">
    <property type="entry name" value="AAA_7"/>
    <property type="match status" value="1"/>
</dbReference>
<dbReference type="SUPFAM" id="SSF52540">
    <property type="entry name" value="P-loop containing nucleoside triphosphate hydrolases"/>
    <property type="match status" value="4"/>
</dbReference>
<evidence type="ECO:0000313" key="21">
    <source>
        <dbReference type="EMBL" id="CAG2190735.1"/>
    </source>
</evidence>
<evidence type="ECO:0000259" key="19">
    <source>
        <dbReference type="Pfam" id="PF21264"/>
    </source>
</evidence>
<evidence type="ECO:0000259" key="20">
    <source>
        <dbReference type="Pfam" id="PF22597"/>
    </source>
</evidence>
<feature type="domain" description="Dynein heavy chain C-terminal" evidence="18">
    <location>
        <begin position="2437"/>
        <end position="2731"/>
    </location>
</feature>
<keyword evidence="4" id="KW-0493">Microtubule</keyword>
<keyword evidence="8 11" id="KW-0175">Coiled coil</keyword>
<dbReference type="GO" id="GO:0051959">
    <property type="term" value="F:dynein light intermediate chain binding"/>
    <property type="evidence" value="ECO:0007669"/>
    <property type="project" value="InterPro"/>
</dbReference>
<dbReference type="InterPro" id="IPR024317">
    <property type="entry name" value="Dynein_heavy_chain_D4_dom"/>
</dbReference>
<dbReference type="InterPro" id="IPR035706">
    <property type="entry name" value="AAA_9"/>
</dbReference>
<dbReference type="Pfam" id="PF12780">
    <property type="entry name" value="AAA_8"/>
    <property type="match status" value="1"/>
</dbReference>
<feature type="domain" description="Dynein heavy chain AAA lid" evidence="17">
    <location>
        <begin position="2291"/>
        <end position="2426"/>
    </location>
</feature>
<evidence type="ECO:0000256" key="10">
    <source>
        <dbReference type="ARBA" id="ARBA00023212"/>
    </source>
</evidence>
<dbReference type="Pfam" id="PF12777">
    <property type="entry name" value="MT"/>
    <property type="match status" value="1"/>
</dbReference>
<feature type="domain" description="Dynein heavy chain region D6 P-loop" evidence="12">
    <location>
        <begin position="2149"/>
        <end position="2258"/>
    </location>
</feature>
<dbReference type="PANTHER" id="PTHR45703:SF22">
    <property type="entry name" value="DYNEIN CYTOPLASMIC 2 HEAVY CHAIN 1"/>
    <property type="match status" value="1"/>
</dbReference>
<dbReference type="GO" id="GO:0030286">
    <property type="term" value="C:dynein complex"/>
    <property type="evidence" value="ECO:0007669"/>
    <property type="project" value="UniProtKB-KW"/>
</dbReference>
<organism evidence="21 22">
    <name type="scientific">Mytilus edulis</name>
    <name type="common">Blue mussel</name>
    <dbReference type="NCBI Taxonomy" id="6550"/>
    <lineage>
        <taxon>Eukaryota</taxon>
        <taxon>Metazoa</taxon>
        <taxon>Spiralia</taxon>
        <taxon>Lophotrochozoa</taxon>
        <taxon>Mollusca</taxon>
        <taxon>Bivalvia</taxon>
        <taxon>Autobranchia</taxon>
        <taxon>Pteriomorphia</taxon>
        <taxon>Mytilida</taxon>
        <taxon>Mytiloidea</taxon>
        <taxon>Mytilidae</taxon>
        <taxon>Mytilinae</taxon>
        <taxon>Mytilus</taxon>
    </lineage>
</organism>
<dbReference type="InterPro" id="IPR043160">
    <property type="entry name" value="Dynein_C_barrel"/>
</dbReference>
<dbReference type="GO" id="GO:0045505">
    <property type="term" value="F:dynein intermediate chain binding"/>
    <property type="evidence" value="ECO:0007669"/>
    <property type="project" value="InterPro"/>
</dbReference>
<dbReference type="InterPro" id="IPR043157">
    <property type="entry name" value="Dynein_AAA1S"/>
</dbReference>
<comment type="caution">
    <text evidence="21">The sequence shown here is derived from an EMBL/GenBank/DDBJ whole genome shotgun (WGS) entry which is preliminary data.</text>
</comment>
<comment type="similarity">
    <text evidence="2">Belongs to the dynein heavy chain family.</text>
</comment>
<dbReference type="InterPro" id="IPR026983">
    <property type="entry name" value="DHC"/>
</dbReference>
<dbReference type="FunFam" id="1.10.8.1220:FF:000003">
    <property type="entry name" value="Dynein cytoplasmic 2 heavy chain 1"/>
    <property type="match status" value="1"/>
</dbReference>
<evidence type="ECO:0000256" key="7">
    <source>
        <dbReference type="ARBA" id="ARBA00023017"/>
    </source>
</evidence>
<dbReference type="OrthoDB" id="10252139at2759"/>
<dbReference type="InterPro" id="IPR054354">
    <property type="entry name" value="DYNC2H1-like_lid"/>
</dbReference>
<evidence type="ECO:0000259" key="18">
    <source>
        <dbReference type="Pfam" id="PF18199"/>
    </source>
</evidence>
<feature type="domain" description="Dynein heavy chain ATP-binding dynein motor region" evidence="16">
    <location>
        <begin position="1680"/>
        <end position="1905"/>
    </location>
</feature>
<keyword evidence="5" id="KW-0547">Nucleotide-binding</keyword>
<feature type="domain" description="Dynein heavy chain coiled coil stalk" evidence="14">
    <location>
        <begin position="1336"/>
        <end position="1653"/>
    </location>
</feature>
<evidence type="ECO:0000259" key="14">
    <source>
        <dbReference type="Pfam" id="PF12777"/>
    </source>
</evidence>
<dbReference type="Gene3D" id="1.20.1270.280">
    <property type="match status" value="1"/>
</dbReference>
<keyword evidence="10" id="KW-0206">Cytoskeleton</keyword>
<keyword evidence="9" id="KW-0505">Motor protein</keyword>
<dbReference type="GO" id="GO:0008569">
    <property type="term" value="F:minus-end-directed microtubule motor activity"/>
    <property type="evidence" value="ECO:0007669"/>
    <property type="project" value="InterPro"/>
</dbReference>
<evidence type="ECO:0000259" key="12">
    <source>
        <dbReference type="Pfam" id="PF03028"/>
    </source>
</evidence>
<evidence type="ECO:0000256" key="6">
    <source>
        <dbReference type="ARBA" id="ARBA00022840"/>
    </source>
</evidence>
<evidence type="ECO:0000256" key="11">
    <source>
        <dbReference type="SAM" id="Coils"/>
    </source>
</evidence>
<evidence type="ECO:0000259" key="13">
    <source>
        <dbReference type="Pfam" id="PF12774"/>
    </source>
</evidence>
<dbReference type="InterPro" id="IPR049400">
    <property type="entry name" value="DYNC2H1_AAA_dom"/>
</dbReference>
<dbReference type="Gene3D" id="1.20.920.20">
    <property type="match status" value="1"/>
</dbReference>
<dbReference type="InterPro" id="IPR042219">
    <property type="entry name" value="AAA_lid_11_sf"/>
</dbReference>
<evidence type="ECO:0000256" key="2">
    <source>
        <dbReference type="ARBA" id="ARBA00008887"/>
    </source>
</evidence>
<dbReference type="InterPro" id="IPR041658">
    <property type="entry name" value="AAA_lid_11"/>
</dbReference>
<keyword evidence="22" id="KW-1185">Reference proteome</keyword>
<dbReference type="InterPro" id="IPR024743">
    <property type="entry name" value="Dynein_HC_stalk"/>
</dbReference>
<dbReference type="Pfam" id="PF18199">
    <property type="entry name" value="Dynein_C"/>
    <property type="match status" value="1"/>
</dbReference>
<proteinExistence type="inferred from homology"/>
<feature type="domain" description="Dynein 2 heavy chain 1 cytoplasmic ATPase lid" evidence="20">
    <location>
        <begin position="973"/>
        <end position="1063"/>
    </location>
</feature>
<evidence type="ECO:0000259" key="16">
    <source>
        <dbReference type="Pfam" id="PF12781"/>
    </source>
</evidence>
<dbReference type="InterPro" id="IPR035699">
    <property type="entry name" value="AAA_6"/>
</dbReference>
<dbReference type="GO" id="GO:0005874">
    <property type="term" value="C:microtubule"/>
    <property type="evidence" value="ECO:0007669"/>
    <property type="project" value="UniProtKB-KW"/>
</dbReference>
<dbReference type="Gene3D" id="1.10.8.1220">
    <property type="match status" value="1"/>
</dbReference>
<dbReference type="FunFam" id="3.40.50.300:FF:000598">
    <property type="entry name" value="Dynein cytoplasmic 2 heavy chain 1"/>
    <property type="match status" value="1"/>
</dbReference>
<evidence type="ECO:0000256" key="3">
    <source>
        <dbReference type="ARBA" id="ARBA00022490"/>
    </source>
</evidence>
<name>A0A8S3Q310_MYTED</name>
<dbReference type="EMBL" id="CAJPWZ010000341">
    <property type="protein sequence ID" value="CAG2190735.1"/>
    <property type="molecule type" value="Genomic_DNA"/>
</dbReference>
<evidence type="ECO:0000256" key="1">
    <source>
        <dbReference type="ARBA" id="ARBA00004245"/>
    </source>
</evidence>
<dbReference type="FunFam" id="3.40.50.300:FF:000071">
    <property type="entry name" value="Cytoplasmic dynein heavy chain 1"/>
    <property type="match status" value="1"/>
</dbReference>
<keyword evidence="6" id="KW-0067">ATP-binding</keyword>
<feature type="domain" description="Cytoplasmic dynein 2 heavy chain 1 AAA+ ATPase" evidence="19">
    <location>
        <begin position="665"/>
        <end position="759"/>
    </location>
</feature>
<dbReference type="Pfam" id="PF03028">
    <property type="entry name" value="Dynein_heavy"/>
    <property type="match status" value="1"/>
</dbReference>
<dbReference type="InterPro" id="IPR041228">
    <property type="entry name" value="Dynein_C"/>
</dbReference>
<evidence type="ECO:0000256" key="4">
    <source>
        <dbReference type="ARBA" id="ARBA00022701"/>
    </source>
</evidence>
<dbReference type="GO" id="GO:0005524">
    <property type="term" value="F:ATP binding"/>
    <property type="evidence" value="ECO:0007669"/>
    <property type="project" value="UniProtKB-KW"/>
</dbReference>
<dbReference type="Pfam" id="PF21264">
    <property type="entry name" value="DYNC2H1_AAA_dom"/>
    <property type="match status" value="1"/>
</dbReference>
<dbReference type="InterPro" id="IPR004273">
    <property type="entry name" value="Dynein_heavy_D6_P-loop"/>
</dbReference>
<dbReference type="Gene3D" id="3.10.490.20">
    <property type="match status" value="1"/>
</dbReference>
<feature type="domain" description="Dynein heavy chain hydrolytic ATP-binding dynein motor region" evidence="13">
    <location>
        <begin position="248"/>
        <end position="552"/>
    </location>
</feature>
<dbReference type="GO" id="GO:0007018">
    <property type="term" value="P:microtubule-based movement"/>
    <property type="evidence" value="ECO:0007669"/>
    <property type="project" value="InterPro"/>
</dbReference>
<evidence type="ECO:0000313" key="22">
    <source>
        <dbReference type="Proteomes" id="UP000683360"/>
    </source>
</evidence>
<dbReference type="Gene3D" id="3.40.50.300">
    <property type="entry name" value="P-loop containing nucleotide triphosphate hydrolases"/>
    <property type="match status" value="5"/>
</dbReference>
<feature type="domain" description="Dynein heavy chain AAA module D4" evidence="15">
    <location>
        <begin position="1146"/>
        <end position="1254"/>
    </location>
</feature>
<reference evidence="21" key="1">
    <citation type="submission" date="2021-03" db="EMBL/GenBank/DDBJ databases">
        <authorList>
            <person name="Bekaert M."/>
        </authorList>
    </citation>
    <scope>NUCLEOTIDE SEQUENCE</scope>
</reference>
<dbReference type="InterPro" id="IPR027417">
    <property type="entry name" value="P-loop_NTPase"/>
</dbReference>
<evidence type="ECO:0000256" key="8">
    <source>
        <dbReference type="ARBA" id="ARBA00023054"/>
    </source>
</evidence>
<dbReference type="Gene3D" id="1.10.8.720">
    <property type="entry name" value="Region D6 of dynein motor"/>
    <property type="match status" value="1"/>
</dbReference>
<feature type="coiled-coil region" evidence="11">
    <location>
        <begin position="1540"/>
        <end position="1602"/>
    </location>
</feature>
<dbReference type="Pfam" id="PF18198">
    <property type="entry name" value="AAA_lid_11"/>
    <property type="match status" value="1"/>
</dbReference>